<dbReference type="Proteomes" id="UP000242164">
    <property type="component" value="Unassembled WGS sequence"/>
</dbReference>
<protein>
    <submittedName>
        <fullName evidence="4">Methyltransferase type 11</fullName>
    </submittedName>
</protein>
<dbReference type="GO" id="GO:0140640">
    <property type="term" value="F:catalytic activity, acting on a nucleic acid"/>
    <property type="evidence" value="ECO:0007669"/>
    <property type="project" value="UniProtKB-ARBA"/>
</dbReference>
<keyword evidence="1 4" id="KW-0489">Methyltransferase</keyword>
<organism evidence="4 5">
    <name type="scientific">Bacillus cytotoxicus</name>
    <dbReference type="NCBI Taxonomy" id="580165"/>
    <lineage>
        <taxon>Bacteria</taxon>
        <taxon>Bacillati</taxon>
        <taxon>Bacillota</taxon>
        <taxon>Bacilli</taxon>
        <taxon>Bacillales</taxon>
        <taxon>Bacillaceae</taxon>
        <taxon>Bacillus</taxon>
        <taxon>Bacillus cereus group</taxon>
    </lineage>
</organism>
<dbReference type="InterPro" id="IPR029063">
    <property type="entry name" value="SAM-dependent_MTases_sf"/>
</dbReference>
<reference evidence="4 5" key="1">
    <citation type="submission" date="2016-08" db="EMBL/GenBank/DDBJ databases">
        <authorList>
            <person name="Loux V."/>
            <person name="Rue O."/>
        </authorList>
    </citation>
    <scope>NUCLEOTIDE SEQUENCE [LARGE SCALE GENOMIC DNA]</scope>
    <source>
        <strain evidence="4 5">AFSSA_08CEB44bac</strain>
    </source>
</reference>
<dbReference type="GO" id="GO:0008757">
    <property type="term" value="F:S-adenosylmethionine-dependent methyltransferase activity"/>
    <property type="evidence" value="ECO:0007669"/>
    <property type="project" value="InterPro"/>
</dbReference>
<dbReference type="Pfam" id="PF08241">
    <property type="entry name" value="Methyltransf_11"/>
    <property type="match status" value="1"/>
</dbReference>
<keyword evidence="2" id="KW-0808">Transferase</keyword>
<dbReference type="GeneID" id="33896294"/>
<feature type="domain" description="Methyltransferase type 11" evidence="3">
    <location>
        <begin position="50"/>
        <end position="164"/>
    </location>
</feature>
<dbReference type="GO" id="GO:0032259">
    <property type="term" value="P:methylation"/>
    <property type="evidence" value="ECO:0007669"/>
    <property type="project" value="UniProtKB-KW"/>
</dbReference>
<dbReference type="Gene3D" id="3.40.50.150">
    <property type="entry name" value="Vaccinia Virus protein VP39"/>
    <property type="match status" value="1"/>
</dbReference>
<evidence type="ECO:0000259" key="3">
    <source>
        <dbReference type="Pfam" id="PF08241"/>
    </source>
</evidence>
<comment type="caution">
    <text evidence="4">The sequence shown here is derived from an EMBL/GenBank/DDBJ whole genome shotgun (WGS) entry which is preliminary data.</text>
</comment>
<proteinExistence type="predicted"/>
<name>A0AAX2CDT5_9BACI</name>
<evidence type="ECO:0000256" key="2">
    <source>
        <dbReference type="ARBA" id="ARBA00022679"/>
    </source>
</evidence>
<dbReference type="AlphaFoldDB" id="A0AAX2CDT5"/>
<dbReference type="SUPFAM" id="SSF53335">
    <property type="entry name" value="S-adenosyl-L-methionine-dependent methyltransferases"/>
    <property type="match status" value="1"/>
</dbReference>
<dbReference type="RefSeq" id="WP_011984016.1">
    <property type="nucleotide sequence ID" value="NZ_CP024096.1"/>
</dbReference>
<accession>A0AAX2CDT5</accession>
<evidence type="ECO:0000313" key="4">
    <source>
        <dbReference type="EMBL" id="SCL86874.1"/>
    </source>
</evidence>
<gene>
    <name evidence="4" type="ORF">BCB44BAC_01041</name>
</gene>
<evidence type="ECO:0000313" key="5">
    <source>
        <dbReference type="Proteomes" id="UP000242164"/>
    </source>
</evidence>
<evidence type="ECO:0000256" key="1">
    <source>
        <dbReference type="ARBA" id="ARBA00022603"/>
    </source>
</evidence>
<dbReference type="CDD" id="cd02440">
    <property type="entry name" value="AdoMet_MTases"/>
    <property type="match status" value="1"/>
</dbReference>
<dbReference type="EMBL" id="FMIK01000018">
    <property type="protein sequence ID" value="SCL86874.1"/>
    <property type="molecule type" value="Genomic_DNA"/>
</dbReference>
<dbReference type="InterPro" id="IPR013216">
    <property type="entry name" value="Methyltransf_11"/>
</dbReference>
<dbReference type="PANTHER" id="PTHR22809">
    <property type="entry name" value="METHYLTRANSFERASE-RELATED"/>
    <property type="match status" value="1"/>
</dbReference>
<sequence length="251" mass="29511">MGQNNDFSQKELLPPPELIHYVGGDFQKVGEEFLKYFIEIGNLQRHESILDVGCGVGRMAVPLTKYINDKALYHGFDIFQDGISWCQSHISPTYKNFHFQHANIYHQFYNPNGTIKASEFQFPYEDDTFDFIYLTSVFTHLLEKELEHYVSEISRVIKQDGRCLLTLFLLNPDSSYYLTSRLSTLPFYHKMDNCYIVNKDIPEFAVAYPEEWMLNLLSQYNFEVTKPIYYGSWCGRTTFTSYQDILVIRKK</sequence>
<dbReference type="InterPro" id="IPR026113">
    <property type="entry name" value="METTL2/6/8-like"/>
</dbReference>
<dbReference type="PANTHER" id="PTHR22809:SF5">
    <property type="entry name" value="TRNA N(3)-METHYLCYTIDINE METHYLTRANSFERASE METTL6"/>
    <property type="match status" value="1"/>
</dbReference>